<dbReference type="AlphaFoldDB" id="A0A812TV29"/>
<feature type="domain" description="Kinesin motor" evidence="2">
    <location>
        <begin position="12"/>
        <end position="183"/>
    </location>
</feature>
<dbReference type="EMBL" id="CAJNDS010002631">
    <property type="protein sequence ID" value="CAE7550346.1"/>
    <property type="molecule type" value="Genomic_DNA"/>
</dbReference>
<sequence>VSSTRPSVGAEYSQLLCRVRPSDKPGAFVHVSEKEARVEVSQGSAATAVNFDKVYADSQSEDQQEFFRRLQPAVLSCLSGSSCTILAHGGPQSGKSYALSGLFTSGELHGIAPRAIQSITEEMERMGDSAPAVEASFFELQQDALSARHATSYFVRIKGPGDSAADLCGRSVFEFLVPGRSVY</sequence>
<comment type="similarity">
    <text evidence="1">Belongs to the TRAFAC class myosin-kinesin ATPase superfamily. Kinesin family.</text>
</comment>
<dbReference type="Pfam" id="PF00225">
    <property type="entry name" value="Kinesin"/>
    <property type="match status" value="1"/>
</dbReference>
<dbReference type="GO" id="GO:0005875">
    <property type="term" value="C:microtubule associated complex"/>
    <property type="evidence" value="ECO:0007669"/>
    <property type="project" value="TreeGrafter"/>
</dbReference>
<dbReference type="GO" id="GO:0003777">
    <property type="term" value="F:microtubule motor activity"/>
    <property type="evidence" value="ECO:0007669"/>
    <property type="project" value="InterPro"/>
</dbReference>
<evidence type="ECO:0000313" key="4">
    <source>
        <dbReference type="Proteomes" id="UP000604046"/>
    </source>
</evidence>
<dbReference type="GO" id="GO:0007018">
    <property type="term" value="P:microtubule-based movement"/>
    <property type="evidence" value="ECO:0007669"/>
    <property type="project" value="InterPro"/>
</dbReference>
<dbReference type="PROSITE" id="PS50067">
    <property type="entry name" value="KINESIN_MOTOR_2"/>
    <property type="match status" value="1"/>
</dbReference>
<reference evidence="3" key="1">
    <citation type="submission" date="2021-02" db="EMBL/GenBank/DDBJ databases">
        <authorList>
            <person name="Dougan E. K."/>
            <person name="Rhodes N."/>
            <person name="Thang M."/>
            <person name="Chan C."/>
        </authorList>
    </citation>
    <scope>NUCLEOTIDE SEQUENCE</scope>
</reference>
<dbReference type="Proteomes" id="UP000604046">
    <property type="component" value="Unassembled WGS sequence"/>
</dbReference>
<dbReference type="InterPro" id="IPR001752">
    <property type="entry name" value="Kinesin_motor_dom"/>
</dbReference>
<accession>A0A812TV29</accession>
<keyword evidence="4" id="KW-1185">Reference proteome</keyword>
<dbReference type="OrthoDB" id="3176171at2759"/>
<proteinExistence type="inferred from homology"/>
<dbReference type="PANTHER" id="PTHR47969">
    <property type="entry name" value="CHROMOSOME-ASSOCIATED KINESIN KIF4A-RELATED"/>
    <property type="match status" value="1"/>
</dbReference>
<feature type="binding site" evidence="1">
    <location>
        <begin position="89"/>
        <end position="96"/>
    </location>
    <ligand>
        <name>ATP</name>
        <dbReference type="ChEBI" id="CHEBI:30616"/>
    </ligand>
</feature>
<dbReference type="Gene3D" id="3.40.850.10">
    <property type="entry name" value="Kinesin motor domain"/>
    <property type="match status" value="1"/>
</dbReference>
<keyword evidence="1" id="KW-0067">ATP-binding</keyword>
<dbReference type="GO" id="GO:0005524">
    <property type="term" value="F:ATP binding"/>
    <property type="evidence" value="ECO:0007669"/>
    <property type="project" value="UniProtKB-UniRule"/>
</dbReference>
<dbReference type="InterPro" id="IPR027640">
    <property type="entry name" value="Kinesin-like_fam"/>
</dbReference>
<dbReference type="InterPro" id="IPR027417">
    <property type="entry name" value="P-loop_NTPase"/>
</dbReference>
<keyword evidence="1" id="KW-0505">Motor protein</keyword>
<dbReference type="InterPro" id="IPR036961">
    <property type="entry name" value="Kinesin_motor_dom_sf"/>
</dbReference>
<comment type="caution">
    <text evidence="3">The sequence shown here is derived from an EMBL/GenBank/DDBJ whole genome shotgun (WGS) entry which is preliminary data.</text>
</comment>
<keyword evidence="1" id="KW-0547">Nucleotide-binding</keyword>
<feature type="non-terminal residue" evidence="3">
    <location>
        <position position="1"/>
    </location>
</feature>
<dbReference type="GO" id="GO:0008017">
    <property type="term" value="F:microtubule binding"/>
    <property type="evidence" value="ECO:0007669"/>
    <property type="project" value="InterPro"/>
</dbReference>
<name>A0A812TV29_9DINO</name>
<gene>
    <name evidence="3" type="primary">Kifc2</name>
    <name evidence="3" type="ORF">SNAT2548_LOCUS30904</name>
</gene>
<evidence type="ECO:0000256" key="1">
    <source>
        <dbReference type="PROSITE-ProRule" id="PRU00283"/>
    </source>
</evidence>
<evidence type="ECO:0000313" key="3">
    <source>
        <dbReference type="EMBL" id="CAE7550346.1"/>
    </source>
</evidence>
<dbReference type="SUPFAM" id="SSF52540">
    <property type="entry name" value="P-loop containing nucleoside triphosphate hydrolases"/>
    <property type="match status" value="1"/>
</dbReference>
<protein>
    <submittedName>
        <fullName evidence="3">Kifc2 protein</fullName>
    </submittedName>
</protein>
<dbReference type="GO" id="GO:0007052">
    <property type="term" value="P:mitotic spindle organization"/>
    <property type="evidence" value="ECO:0007669"/>
    <property type="project" value="TreeGrafter"/>
</dbReference>
<organism evidence="3 4">
    <name type="scientific">Symbiodinium natans</name>
    <dbReference type="NCBI Taxonomy" id="878477"/>
    <lineage>
        <taxon>Eukaryota</taxon>
        <taxon>Sar</taxon>
        <taxon>Alveolata</taxon>
        <taxon>Dinophyceae</taxon>
        <taxon>Suessiales</taxon>
        <taxon>Symbiodiniaceae</taxon>
        <taxon>Symbiodinium</taxon>
    </lineage>
</organism>
<evidence type="ECO:0000259" key="2">
    <source>
        <dbReference type="PROSITE" id="PS50067"/>
    </source>
</evidence>
<dbReference type="GO" id="GO:0051231">
    <property type="term" value="P:spindle elongation"/>
    <property type="evidence" value="ECO:0007669"/>
    <property type="project" value="TreeGrafter"/>
</dbReference>
<dbReference type="PANTHER" id="PTHR47969:SF9">
    <property type="entry name" value="KINESIN-LIKE PROTEIN"/>
    <property type="match status" value="1"/>
</dbReference>